<feature type="transmembrane region" description="Helical" evidence="6">
    <location>
        <begin position="140"/>
        <end position="161"/>
    </location>
</feature>
<keyword evidence="9" id="KW-1185">Reference proteome</keyword>
<accession>A0A9P6UTI6</accession>
<dbReference type="SUPFAM" id="SSF103473">
    <property type="entry name" value="MFS general substrate transporter"/>
    <property type="match status" value="1"/>
</dbReference>
<evidence type="ECO:0000256" key="5">
    <source>
        <dbReference type="SAM" id="MobiDB-lite"/>
    </source>
</evidence>
<dbReference type="EMBL" id="JAAAIN010000165">
    <property type="protein sequence ID" value="KAG0319054.1"/>
    <property type="molecule type" value="Genomic_DNA"/>
</dbReference>
<evidence type="ECO:0000256" key="3">
    <source>
        <dbReference type="ARBA" id="ARBA00022989"/>
    </source>
</evidence>
<evidence type="ECO:0000256" key="1">
    <source>
        <dbReference type="ARBA" id="ARBA00004141"/>
    </source>
</evidence>
<feature type="region of interest" description="Disordered" evidence="5">
    <location>
        <begin position="312"/>
        <end position="344"/>
    </location>
</feature>
<protein>
    <submittedName>
        <fullName evidence="8">Growth-regulating factor 4</fullName>
    </submittedName>
</protein>
<evidence type="ECO:0000259" key="7">
    <source>
        <dbReference type="PROSITE" id="PS50850"/>
    </source>
</evidence>
<comment type="subcellular location">
    <subcellularLocation>
        <location evidence="1">Membrane</location>
        <topology evidence="1">Multi-pass membrane protein</topology>
    </subcellularLocation>
</comment>
<evidence type="ECO:0000313" key="8">
    <source>
        <dbReference type="EMBL" id="KAG0319054.1"/>
    </source>
</evidence>
<dbReference type="InterPro" id="IPR005828">
    <property type="entry name" value="MFS_sugar_transport-like"/>
</dbReference>
<keyword evidence="4 6" id="KW-0472">Membrane</keyword>
<feature type="transmembrane region" description="Helical" evidence="6">
    <location>
        <begin position="182"/>
        <end position="208"/>
    </location>
</feature>
<feature type="transmembrane region" description="Helical" evidence="6">
    <location>
        <begin position="75"/>
        <end position="96"/>
    </location>
</feature>
<feature type="compositionally biased region" description="Basic and acidic residues" evidence="5">
    <location>
        <begin position="12"/>
        <end position="22"/>
    </location>
</feature>
<dbReference type="Proteomes" id="UP000823405">
    <property type="component" value="Unassembled WGS sequence"/>
</dbReference>
<organism evidence="8 9">
    <name type="scientific">Linnemannia gamsii</name>
    <dbReference type="NCBI Taxonomy" id="64522"/>
    <lineage>
        <taxon>Eukaryota</taxon>
        <taxon>Fungi</taxon>
        <taxon>Fungi incertae sedis</taxon>
        <taxon>Mucoromycota</taxon>
        <taxon>Mortierellomycotina</taxon>
        <taxon>Mortierellomycetes</taxon>
        <taxon>Mortierellales</taxon>
        <taxon>Mortierellaceae</taxon>
        <taxon>Linnemannia</taxon>
    </lineage>
</organism>
<evidence type="ECO:0000313" key="9">
    <source>
        <dbReference type="Proteomes" id="UP000823405"/>
    </source>
</evidence>
<proteinExistence type="predicted"/>
<feature type="transmembrane region" description="Helical" evidence="6">
    <location>
        <begin position="45"/>
        <end position="63"/>
    </location>
</feature>
<reference evidence="8" key="1">
    <citation type="journal article" date="2020" name="Fungal Divers.">
        <title>Resolving the Mortierellaceae phylogeny through synthesis of multi-gene phylogenetics and phylogenomics.</title>
        <authorList>
            <person name="Vandepol N."/>
            <person name="Liber J."/>
            <person name="Desiro A."/>
            <person name="Na H."/>
            <person name="Kennedy M."/>
            <person name="Barry K."/>
            <person name="Grigoriev I.V."/>
            <person name="Miller A.N."/>
            <person name="O'Donnell K."/>
            <person name="Stajich J.E."/>
            <person name="Bonito G."/>
        </authorList>
    </citation>
    <scope>NUCLEOTIDE SEQUENCE</scope>
    <source>
        <strain evidence="8">NVP60</strain>
    </source>
</reference>
<feature type="transmembrane region" description="Helical" evidence="6">
    <location>
        <begin position="228"/>
        <end position="247"/>
    </location>
</feature>
<comment type="caution">
    <text evidence="8">The sequence shown here is derived from an EMBL/GenBank/DDBJ whole genome shotgun (WGS) entry which is preliminary data.</text>
</comment>
<feature type="domain" description="Major facilitator superfamily (MFS) profile" evidence="7">
    <location>
        <begin position="32"/>
        <end position="344"/>
    </location>
</feature>
<evidence type="ECO:0000256" key="6">
    <source>
        <dbReference type="SAM" id="Phobius"/>
    </source>
</evidence>
<keyword evidence="2 6" id="KW-0812">Transmembrane</keyword>
<name>A0A9P6UTI6_9FUNG</name>
<dbReference type="Gene3D" id="1.20.1250.20">
    <property type="entry name" value="MFS general substrate transporter like domains"/>
    <property type="match status" value="1"/>
</dbReference>
<dbReference type="PROSITE" id="PS50850">
    <property type="entry name" value="MFS"/>
    <property type="match status" value="1"/>
</dbReference>
<feature type="transmembrane region" description="Helical" evidence="6">
    <location>
        <begin position="108"/>
        <end position="128"/>
    </location>
</feature>
<keyword evidence="3 6" id="KW-1133">Transmembrane helix</keyword>
<dbReference type="GO" id="GO:0022857">
    <property type="term" value="F:transmembrane transporter activity"/>
    <property type="evidence" value="ECO:0007669"/>
    <property type="project" value="InterPro"/>
</dbReference>
<feature type="region of interest" description="Disordered" evidence="5">
    <location>
        <begin position="1"/>
        <end position="30"/>
    </location>
</feature>
<dbReference type="Pfam" id="PF00083">
    <property type="entry name" value="Sugar_tr"/>
    <property type="match status" value="1"/>
</dbReference>
<gene>
    <name evidence="8" type="primary">PT2</name>
    <name evidence="8" type="ORF">BGZ97_002848</name>
</gene>
<dbReference type="InterPro" id="IPR020846">
    <property type="entry name" value="MFS_dom"/>
</dbReference>
<dbReference type="InterPro" id="IPR036259">
    <property type="entry name" value="MFS_trans_sf"/>
</dbReference>
<dbReference type="PANTHER" id="PTHR24064">
    <property type="entry name" value="SOLUTE CARRIER FAMILY 22 MEMBER"/>
    <property type="match status" value="1"/>
</dbReference>
<dbReference type="GO" id="GO:0016020">
    <property type="term" value="C:membrane"/>
    <property type="evidence" value="ECO:0007669"/>
    <property type="project" value="UniProtKB-SubCell"/>
</dbReference>
<dbReference type="OrthoDB" id="2261376at2759"/>
<dbReference type="AlphaFoldDB" id="A0A9P6UTI6"/>
<evidence type="ECO:0000256" key="4">
    <source>
        <dbReference type="ARBA" id="ARBA00023136"/>
    </source>
</evidence>
<evidence type="ECO:0000256" key="2">
    <source>
        <dbReference type="ARBA" id="ARBA00022692"/>
    </source>
</evidence>
<sequence>MHHHQQQQRQDGYQREQQERPAHQPPHQPTIRALVNKSTHFIKGAYGLILPNLIVPILSLIYFKHSTSPPLAISHNSTAAVANTTPFSTLIGQLFFGYLGNAYGRHKFYSLDLMIIIFGTVFCALSTGGDIDGGGGGMAVMQYLAFWRFVLAFGIGSDYPISATVPSGQAAVTSRRRRGGQLITILTSIQGLGNMMASMVTLMVLIRFRAMIVDDDSDEENGAENMDMVWRICIAVGCLPALLTALIRHTIPAPGCRYRPEVDPQSRFDAAHHSDGMLDEDGVENNTSPASHYNVYSVAVLREPQQVDPICGPRGGVPGKGSDDGPWGLSGVGQSWSGSGDGDV</sequence>